<sequence length="376" mass="42119">MGNGISGSLGGGHGNMGISLSLLPENEKFFGLENFGNTCYCNSILQVLYFCLPFRTHLLTHVQHNGLAKKKLDVKDKSLLDCMAELFHKISMQKKAVGYVTPKTFVTRLQRDNEMFRGPMHQDAHEFLNYVLNAMCDQVESELKAAAGLSSPQSSVPPSPTSPSSASPSPYKTWVHEIFEGILTNETKCLGCGTITCRDESFLDLSVEIDPHTSLTSCLKKFGATETLAGNDKFFCDTCDGLQNAQKRMHVKRIPHVLAVHLKRFKYMEETQSFEKLFHRILFPAELKLPSVLTEAASLDSSKRYQLFGVVIHIGNGTDHGHYVSMIRCQDTWVCFDDESVQMVDDDMLEHCVGRGNTEDRTNTATGYLLFYHLIE</sequence>
<dbReference type="InterPro" id="IPR038765">
    <property type="entry name" value="Papain-like_cys_pep_sf"/>
</dbReference>
<dbReference type="InterPro" id="IPR028889">
    <property type="entry name" value="USP"/>
</dbReference>
<keyword evidence="5" id="KW-0378">Hydrolase</keyword>
<dbReference type="GeneID" id="20817846"/>
<dbReference type="RefSeq" id="XP_009842401.1">
    <property type="nucleotide sequence ID" value="XM_009844099.1"/>
</dbReference>
<dbReference type="SUPFAM" id="SSF54001">
    <property type="entry name" value="Cysteine proteinases"/>
    <property type="match status" value="1"/>
</dbReference>
<dbReference type="GO" id="GO:0016579">
    <property type="term" value="P:protein deubiquitination"/>
    <property type="evidence" value="ECO:0007669"/>
    <property type="project" value="InterPro"/>
</dbReference>
<feature type="domain" description="USP" evidence="7">
    <location>
        <begin position="30"/>
        <end position="375"/>
    </location>
</feature>
<dbReference type="OrthoDB" id="27652at2759"/>
<dbReference type="InterPro" id="IPR050164">
    <property type="entry name" value="Peptidase_C19"/>
</dbReference>
<dbReference type="STRING" id="112090.W4FKT4"/>
<comment type="similarity">
    <text evidence="2">Belongs to the peptidase C19 family.</text>
</comment>
<dbReference type="AlphaFoldDB" id="W4FKT4"/>
<evidence type="ECO:0000256" key="6">
    <source>
        <dbReference type="SAM" id="MobiDB-lite"/>
    </source>
</evidence>
<feature type="region of interest" description="Disordered" evidence="6">
    <location>
        <begin position="147"/>
        <end position="170"/>
    </location>
</feature>
<dbReference type="GO" id="GO:0006508">
    <property type="term" value="P:proteolysis"/>
    <property type="evidence" value="ECO:0007669"/>
    <property type="project" value="UniProtKB-KW"/>
</dbReference>
<organism evidence="8">
    <name type="scientific">Aphanomyces astaci</name>
    <name type="common">Crayfish plague agent</name>
    <dbReference type="NCBI Taxonomy" id="112090"/>
    <lineage>
        <taxon>Eukaryota</taxon>
        <taxon>Sar</taxon>
        <taxon>Stramenopiles</taxon>
        <taxon>Oomycota</taxon>
        <taxon>Saprolegniomycetes</taxon>
        <taxon>Saprolegniales</taxon>
        <taxon>Verrucalvaceae</taxon>
        <taxon>Aphanomyces</taxon>
    </lineage>
</organism>
<dbReference type="PANTHER" id="PTHR24006">
    <property type="entry name" value="UBIQUITIN CARBOXYL-TERMINAL HYDROLASE"/>
    <property type="match status" value="1"/>
</dbReference>
<dbReference type="EMBL" id="KI913189">
    <property type="protein sequence ID" value="ETV68102.1"/>
    <property type="molecule type" value="Genomic_DNA"/>
</dbReference>
<dbReference type="EC" id="3.4.19.12" evidence="3"/>
<dbReference type="VEuPathDB" id="FungiDB:H257_15850"/>
<evidence type="ECO:0000259" key="7">
    <source>
        <dbReference type="PROSITE" id="PS50235"/>
    </source>
</evidence>
<accession>W4FKT4</accession>
<reference evidence="8" key="1">
    <citation type="submission" date="2013-12" db="EMBL/GenBank/DDBJ databases">
        <title>The Genome Sequence of Aphanomyces astaci APO3.</title>
        <authorList>
            <consortium name="The Broad Institute Genomics Platform"/>
            <person name="Russ C."/>
            <person name="Tyler B."/>
            <person name="van West P."/>
            <person name="Dieguez-Uribeondo J."/>
            <person name="Young S.K."/>
            <person name="Zeng Q."/>
            <person name="Gargeya S."/>
            <person name="Fitzgerald M."/>
            <person name="Abouelleil A."/>
            <person name="Alvarado L."/>
            <person name="Chapman S.B."/>
            <person name="Gainer-Dewar J."/>
            <person name="Goldberg J."/>
            <person name="Griggs A."/>
            <person name="Gujja S."/>
            <person name="Hansen M."/>
            <person name="Howarth C."/>
            <person name="Imamovic A."/>
            <person name="Ireland A."/>
            <person name="Larimer J."/>
            <person name="McCowan C."/>
            <person name="Murphy C."/>
            <person name="Pearson M."/>
            <person name="Poon T.W."/>
            <person name="Priest M."/>
            <person name="Roberts A."/>
            <person name="Saif S."/>
            <person name="Shea T."/>
            <person name="Sykes S."/>
            <person name="Wortman J."/>
            <person name="Nusbaum C."/>
            <person name="Birren B."/>
        </authorList>
    </citation>
    <scope>NUCLEOTIDE SEQUENCE [LARGE SCALE GENOMIC DNA]</scope>
    <source>
        <strain evidence="8">APO3</strain>
    </source>
</reference>
<dbReference type="GO" id="GO:0004843">
    <property type="term" value="F:cysteine-type deubiquitinase activity"/>
    <property type="evidence" value="ECO:0007669"/>
    <property type="project" value="UniProtKB-EC"/>
</dbReference>
<evidence type="ECO:0000256" key="1">
    <source>
        <dbReference type="ARBA" id="ARBA00000707"/>
    </source>
</evidence>
<evidence type="ECO:0000256" key="3">
    <source>
        <dbReference type="ARBA" id="ARBA00012759"/>
    </source>
</evidence>
<evidence type="ECO:0000256" key="2">
    <source>
        <dbReference type="ARBA" id="ARBA00009085"/>
    </source>
</evidence>
<comment type="catalytic activity">
    <reaction evidence="1">
        <text>Thiol-dependent hydrolysis of ester, thioester, amide, peptide and isopeptide bonds formed by the C-terminal Gly of ubiquitin (a 76-residue protein attached to proteins as an intracellular targeting signal).</text>
        <dbReference type="EC" id="3.4.19.12"/>
    </reaction>
</comment>
<protein>
    <recommendedName>
        <fullName evidence="3">ubiquitinyl hydrolase 1</fullName>
        <ecNumber evidence="3">3.4.19.12</ecNumber>
    </recommendedName>
</protein>
<dbReference type="PROSITE" id="PS50235">
    <property type="entry name" value="USP_3"/>
    <property type="match status" value="1"/>
</dbReference>
<gene>
    <name evidence="8" type="ORF">H257_15850</name>
</gene>
<evidence type="ECO:0000313" key="8">
    <source>
        <dbReference type="EMBL" id="ETV68102.1"/>
    </source>
</evidence>
<evidence type="ECO:0000256" key="5">
    <source>
        <dbReference type="ARBA" id="ARBA00022801"/>
    </source>
</evidence>
<dbReference type="PANTHER" id="PTHR24006:SF733">
    <property type="entry name" value="RE52890P"/>
    <property type="match status" value="1"/>
</dbReference>
<dbReference type="GO" id="GO:0005634">
    <property type="term" value="C:nucleus"/>
    <property type="evidence" value="ECO:0007669"/>
    <property type="project" value="TreeGrafter"/>
</dbReference>
<name>W4FKT4_APHAT</name>
<dbReference type="InterPro" id="IPR001394">
    <property type="entry name" value="Peptidase_C19_UCH"/>
</dbReference>
<keyword evidence="4" id="KW-0645">Protease</keyword>
<dbReference type="Pfam" id="PF00443">
    <property type="entry name" value="UCH"/>
    <property type="match status" value="1"/>
</dbReference>
<dbReference type="PROSITE" id="PS00973">
    <property type="entry name" value="USP_2"/>
    <property type="match status" value="1"/>
</dbReference>
<proteinExistence type="inferred from homology"/>
<dbReference type="GO" id="GO:0005829">
    <property type="term" value="C:cytosol"/>
    <property type="evidence" value="ECO:0007669"/>
    <property type="project" value="TreeGrafter"/>
</dbReference>
<dbReference type="InterPro" id="IPR018200">
    <property type="entry name" value="USP_CS"/>
</dbReference>
<dbReference type="PROSITE" id="PS00972">
    <property type="entry name" value="USP_1"/>
    <property type="match status" value="1"/>
</dbReference>
<dbReference type="Gene3D" id="3.90.70.10">
    <property type="entry name" value="Cysteine proteinases"/>
    <property type="match status" value="1"/>
</dbReference>
<evidence type="ECO:0000256" key="4">
    <source>
        <dbReference type="ARBA" id="ARBA00022670"/>
    </source>
</evidence>